<evidence type="ECO:0000256" key="4">
    <source>
        <dbReference type="ARBA" id="ARBA00023163"/>
    </source>
</evidence>
<dbReference type="GO" id="GO:0005634">
    <property type="term" value="C:nucleus"/>
    <property type="evidence" value="ECO:0007669"/>
    <property type="project" value="UniProtKB-SubCell"/>
</dbReference>
<feature type="compositionally biased region" description="Basic and acidic residues" evidence="8">
    <location>
        <begin position="148"/>
        <end position="182"/>
    </location>
</feature>
<evidence type="ECO:0000256" key="8">
    <source>
        <dbReference type="SAM" id="MobiDB-lite"/>
    </source>
</evidence>
<evidence type="ECO:0000256" key="6">
    <source>
        <dbReference type="ARBA" id="ARBA00023242"/>
    </source>
</evidence>
<evidence type="ECO:0000256" key="5">
    <source>
        <dbReference type="ARBA" id="ARBA00023186"/>
    </source>
</evidence>
<comment type="subcellular location">
    <subcellularLocation>
        <location evidence="1">Nucleus</location>
    </subcellularLocation>
</comment>
<keyword evidence="5" id="KW-0143">Chaperone</keyword>
<evidence type="ECO:0000313" key="10">
    <source>
        <dbReference type="Proteomes" id="UP000002872"/>
    </source>
</evidence>
<dbReference type="GO" id="GO:0042393">
    <property type="term" value="F:histone binding"/>
    <property type="evidence" value="ECO:0007669"/>
    <property type="project" value="TreeGrafter"/>
</dbReference>
<dbReference type="HOGENOM" id="CLU_1062062_0_0_1"/>
<dbReference type="InterPro" id="IPR006818">
    <property type="entry name" value="ASF1-like"/>
</dbReference>
<protein>
    <recommendedName>
        <fullName evidence="7">Anti-silencing function protein 1</fullName>
    </recommendedName>
</protein>
<evidence type="ECO:0000256" key="7">
    <source>
        <dbReference type="ARBA" id="ARBA00032776"/>
    </source>
</evidence>
<organism evidence="9 10">
    <name type="scientific">Nematocida parisii (strain ERTm3)</name>
    <name type="common">Nematode killer fungus</name>
    <dbReference type="NCBI Taxonomy" id="935791"/>
    <lineage>
        <taxon>Eukaryota</taxon>
        <taxon>Fungi</taxon>
        <taxon>Fungi incertae sedis</taxon>
        <taxon>Microsporidia</taxon>
        <taxon>Nematocida</taxon>
    </lineage>
</organism>
<reference evidence="9" key="1">
    <citation type="submission" date="2011-01" db="EMBL/GenBank/DDBJ databases">
        <title>The Genome Sequence of Nematocida parisii strain ERTm3.</title>
        <authorList>
            <consortium name="The Broad Institute Genome Sequencing Platform"/>
            <consortium name="The Broad Institute Genome Sequencing Center for Infectious Disease"/>
            <person name="Cuomo C."/>
            <person name="Troemel E."/>
            <person name="Young S.K."/>
            <person name="Zeng Q."/>
            <person name="Gargeya S."/>
            <person name="Fitzgerald M."/>
            <person name="Haas B."/>
            <person name="Abouelleil A."/>
            <person name="Alvarado L."/>
            <person name="Arachchi H.M."/>
            <person name="Berlin A."/>
            <person name="Chapman S.B."/>
            <person name="Gearin G."/>
            <person name="Goldberg J."/>
            <person name="Griggs A."/>
            <person name="Gujja S."/>
            <person name="Hansen M."/>
            <person name="Heiman D."/>
            <person name="Howarth C."/>
            <person name="Larimer J."/>
            <person name="Lui A."/>
            <person name="MacDonald P.J.P."/>
            <person name="McCowen C."/>
            <person name="Montmayeur A."/>
            <person name="Murphy C."/>
            <person name="Neiman D."/>
            <person name="Pearson M."/>
            <person name="Priest M."/>
            <person name="Roberts A."/>
            <person name="Saif S."/>
            <person name="Shea T."/>
            <person name="Sisk P."/>
            <person name="Stolte C."/>
            <person name="Sykes S."/>
            <person name="Wortman J."/>
            <person name="Nusbaum C."/>
            <person name="Birren B."/>
        </authorList>
    </citation>
    <scope>NUCLEOTIDE SEQUENCE</scope>
    <source>
        <strain evidence="9">ERTm3</strain>
    </source>
</reference>
<proteinExistence type="inferred from homology"/>
<dbReference type="InterPro" id="IPR036747">
    <property type="entry name" value="ASF1-like_sf"/>
</dbReference>
<sequence length="262" mass="29566">MIEVNYIDFYANGNTPTDILKKKMCPTICISSTKPDAVLKIEVVYSVSSSNTDYDQILCSETVEGIPAGVVEFELETEIPNLSKIPREHLLGLASILFLFYTAEGQQFVRVGYFVKIDYLGIQIIETPQEYQEDAFEIDDIECSSDVAEERSQEAEPEEKQEAAEKEEEKSLEQDEASTEKEAAEDDVSIEAEEAEEAKKEDIKPEGVHDGILFVTEENFKTMDLDMDKIEGKVLDPPLVTVFTEAWNTAEDEEDVSKFNEE</sequence>
<dbReference type="GO" id="GO:0000785">
    <property type="term" value="C:chromatin"/>
    <property type="evidence" value="ECO:0007669"/>
    <property type="project" value="TreeGrafter"/>
</dbReference>
<keyword evidence="10" id="KW-1185">Reference proteome</keyword>
<dbReference type="OrthoDB" id="29755at2759"/>
<dbReference type="Proteomes" id="UP000002872">
    <property type="component" value="Unassembled WGS sequence"/>
</dbReference>
<keyword evidence="4" id="KW-0804">Transcription</keyword>
<dbReference type="PANTHER" id="PTHR12040:SF0">
    <property type="entry name" value="HISTONE CHAPERONE ASF1"/>
    <property type="match status" value="1"/>
</dbReference>
<feature type="compositionally biased region" description="Acidic residues" evidence="8">
    <location>
        <begin position="183"/>
        <end position="196"/>
    </location>
</feature>
<keyword evidence="3" id="KW-0805">Transcription regulation</keyword>
<dbReference type="InParanoid" id="I3EDG4"/>
<gene>
    <name evidence="9" type="ORF">NEQG_02596</name>
</gene>
<comment type="similarity">
    <text evidence="2">Belongs to the ASF1 family.</text>
</comment>
<dbReference type="SUPFAM" id="SSF101546">
    <property type="entry name" value="ASF1-like"/>
    <property type="match status" value="1"/>
</dbReference>
<accession>I3EDG4</accession>
<name>I3EDG4_NEMP3</name>
<dbReference type="Pfam" id="PF04729">
    <property type="entry name" value="ASF1_hist_chap"/>
    <property type="match status" value="1"/>
</dbReference>
<dbReference type="EMBL" id="GL870884">
    <property type="protein sequence ID" value="EIJ87261.1"/>
    <property type="molecule type" value="Genomic_DNA"/>
</dbReference>
<dbReference type="AlphaFoldDB" id="I3EDG4"/>
<feature type="region of interest" description="Disordered" evidence="8">
    <location>
        <begin position="146"/>
        <end position="210"/>
    </location>
</feature>
<dbReference type="PANTHER" id="PTHR12040">
    <property type="entry name" value="ANTI-SILENCING PROTEIN 1"/>
    <property type="match status" value="1"/>
</dbReference>
<dbReference type="OMA" id="CAEPVDI"/>
<dbReference type="Gene3D" id="2.60.40.1490">
    <property type="entry name" value="Histone chaperone ASF1-like"/>
    <property type="match status" value="1"/>
</dbReference>
<dbReference type="GO" id="GO:0006335">
    <property type="term" value="P:DNA replication-dependent chromatin assembly"/>
    <property type="evidence" value="ECO:0007669"/>
    <property type="project" value="TreeGrafter"/>
</dbReference>
<dbReference type="VEuPathDB" id="MicrosporidiaDB:NEQG_02596"/>
<dbReference type="STRING" id="935791.I3EDG4"/>
<evidence type="ECO:0000256" key="2">
    <source>
        <dbReference type="ARBA" id="ARBA00006051"/>
    </source>
</evidence>
<evidence type="ECO:0000313" key="9">
    <source>
        <dbReference type="EMBL" id="EIJ87261.1"/>
    </source>
</evidence>
<evidence type="ECO:0000256" key="3">
    <source>
        <dbReference type="ARBA" id="ARBA00023015"/>
    </source>
</evidence>
<evidence type="ECO:0000256" key="1">
    <source>
        <dbReference type="ARBA" id="ARBA00004123"/>
    </source>
</evidence>
<feature type="compositionally biased region" description="Basic and acidic residues" evidence="8">
    <location>
        <begin position="197"/>
        <end position="209"/>
    </location>
</feature>
<keyword evidence="6" id="KW-0539">Nucleus</keyword>